<proteinExistence type="predicted"/>
<sequence length="128" mass="14114">MGTEIIDRVSQYIDALAANLGVAASHVYETMVRQMVVEGAVYSIFLSSLLAALTVLGIKLIKLTVAKKDKIYRDDWEAFVYIGWVVGGIAYIILLIASIVIVPESVMKIYNPEYFVIRDLLSIVKGAS</sequence>
<keyword evidence="1" id="KW-0812">Transmembrane</keyword>
<organism evidence="2 3">
    <name type="scientific">Paenibacillus alvei</name>
    <name type="common">Bacillus alvei</name>
    <dbReference type="NCBI Taxonomy" id="44250"/>
    <lineage>
        <taxon>Bacteria</taxon>
        <taxon>Bacillati</taxon>
        <taxon>Bacillota</taxon>
        <taxon>Bacilli</taxon>
        <taxon>Bacillales</taxon>
        <taxon>Paenibacillaceae</taxon>
        <taxon>Paenibacillus</taxon>
    </lineage>
</organism>
<feature type="transmembrane region" description="Helical" evidence="1">
    <location>
        <begin position="79"/>
        <end position="102"/>
    </location>
</feature>
<dbReference type="RefSeq" id="WP_268599564.1">
    <property type="nucleotide sequence ID" value="NZ_JAMDLY010000024.1"/>
</dbReference>
<keyword evidence="1" id="KW-0472">Membrane</keyword>
<dbReference type="EMBL" id="JAMDLY010000024">
    <property type="protein sequence ID" value="MCY9532939.1"/>
    <property type="molecule type" value="Genomic_DNA"/>
</dbReference>
<keyword evidence="3" id="KW-1185">Reference proteome</keyword>
<keyword evidence="1" id="KW-1133">Transmembrane helix</keyword>
<evidence type="ECO:0000313" key="3">
    <source>
        <dbReference type="Proteomes" id="UP001527090"/>
    </source>
</evidence>
<feature type="transmembrane region" description="Helical" evidence="1">
    <location>
        <begin position="40"/>
        <end position="58"/>
    </location>
</feature>
<reference evidence="2 3" key="1">
    <citation type="submission" date="2022-05" db="EMBL/GenBank/DDBJ databases">
        <title>Genome Sequencing of Bee-Associated Microbes.</title>
        <authorList>
            <person name="Dunlap C."/>
        </authorList>
    </citation>
    <scope>NUCLEOTIDE SEQUENCE [LARGE SCALE GENOMIC DNA]</scope>
    <source>
        <strain evidence="2 3">NRRL NRS-750</strain>
    </source>
</reference>
<name>A0ABT4EGR9_PAEAL</name>
<gene>
    <name evidence="2" type="ORF">M5X04_26885</name>
</gene>
<accession>A0ABT4EGR9</accession>
<evidence type="ECO:0000313" key="2">
    <source>
        <dbReference type="EMBL" id="MCY9532939.1"/>
    </source>
</evidence>
<comment type="caution">
    <text evidence="2">The sequence shown here is derived from an EMBL/GenBank/DDBJ whole genome shotgun (WGS) entry which is preliminary data.</text>
</comment>
<protein>
    <submittedName>
        <fullName evidence="2">Uncharacterized protein</fullName>
    </submittedName>
</protein>
<dbReference type="Proteomes" id="UP001527090">
    <property type="component" value="Unassembled WGS sequence"/>
</dbReference>
<evidence type="ECO:0000256" key="1">
    <source>
        <dbReference type="SAM" id="Phobius"/>
    </source>
</evidence>